<dbReference type="EnsemblPlants" id="OGLUM06G08490.1">
    <property type="protein sequence ID" value="OGLUM06G08490.1"/>
    <property type="gene ID" value="OGLUM06G08490"/>
</dbReference>
<name>A0A0E0A713_9ORYZ</name>
<organism evidence="3">
    <name type="scientific">Oryza glumipatula</name>
    <dbReference type="NCBI Taxonomy" id="40148"/>
    <lineage>
        <taxon>Eukaryota</taxon>
        <taxon>Viridiplantae</taxon>
        <taxon>Streptophyta</taxon>
        <taxon>Embryophyta</taxon>
        <taxon>Tracheophyta</taxon>
        <taxon>Spermatophyta</taxon>
        <taxon>Magnoliopsida</taxon>
        <taxon>Liliopsida</taxon>
        <taxon>Poales</taxon>
        <taxon>Poaceae</taxon>
        <taxon>BOP clade</taxon>
        <taxon>Oryzoideae</taxon>
        <taxon>Oryzeae</taxon>
        <taxon>Oryzinae</taxon>
        <taxon>Oryza</taxon>
    </lineage>
</organism>
<evidence type="ECO:0000256" key="1">
    <source>
        <dbReference type="SAM" id="MobiDB-lite"/>
    </source>
</evidence>
<keyword evidence="4" id="KW-1185">Reference proteome</keyword>
<dbReference type="STRING" id="40148.A0A0E0A713"/>
<evidence type="ECO:0000313" key="3">
    <source>
        <dbReference type="EnsemblPlants" id="OGLUM06G08490.1"/>
    </source>
</evidence>
<feature type="region of interest" description="Disordered" evidence="1">
    <location>
        <begin position="13"/>
        <end position="32"/>
    </location>
</feature>
<accession>A0A0E0A713</accession>
<keyword evidence="2" id="KW-0472">Membrane</keyword>
<proteinExistence type="predicted"/>
<feature type="compositionally biased region" description="Low complexity" evidence="1">
    <location>
        <begin position="22"/>
        <end position="32"/>
    </location>
</feature>
<keyword evidence="2" id="KW-1133">Transmembrane helix</keyword>
<dbReference type="AlphaFoldDB" id="A0A0E0A713"/>
<evidence type="ECO:0000256" key="2">
    <source>
        <dbReference type="SAM" id="Phobius"/>
    </source>
</evidence>
<reference evidence="3" key="2">
    <citation type="submission" date="2018-05" db="EMBL/GenBank/DDBJ databases">
        <title>OgluRS3 (Oryza glumaepatula Reference Sequence Version 3).</title>
        <authorList>
            <person name="Zhang J."/>
            <person name="Kudrna D."/>
            <person name="Lee S."/>
            <person name="Talag J."/>
            <person name="Welchert J."/>
            <person name="Wing R.A."/>
        </authorList>
    </citation>
    <scope>NUCLEOTIDE SEQUENCE [LARGE SCALE GENOMIC DNA]</scope>
</reference>
<feature type="transmembrane region" description="Helical" evidence="2">
    <location>
        <begin position="97"/>
        <end position="118"/>
    </location>
</feature>
<dbReference type="PANTHER" id="PTHR33825:SF5">
    <property type="entry name" value="TRANSMEMBRANE PROTEIN"/>
    <property type="match status" value="1"/>
</dbReference>
<dbReference type="eggNOG" id="ENOG502QUNI">
    <property type="taxonomic scope" value="Eukaryota"/>
</dbReference>
<feature type="transmembrane region" description="Helical" evidence="2">
    <location>
        <begin position="232"/>
        <end position="253"/>
    </location>
</feature>
<protein>
    <submittedName>
        <fullName evidence="3">Uncharacterized protein</fullName>
    </submittedName>
</protein>
<reference evidence="3" key="1">
    <citation type="submission" date="2015-04" db="UniProtKB">
        <authorList>
            <consortium name="EnsemblPlants"/>
        </authorList>
    </citation>
    <scope>IDENTIFICATION</scope>
</reference>
<dbReference type="Proteomes" id="UP000026961">
    <property type="component" value="Chromosome 6"/>
</dbReference>
<dbReference type="Gramene" id="OGLUM06G08490.1">
    <property type="protein sequence ID" value="OGLUM06G08490.1"/>
    <property type="gene ID" value="OGLUM06G08490"/>
</dbReference>
<keyword evidence="2" id="KW-0812">Transmembrane</keyword>
<evidence type="ECO:0000313" key="4">
    <source>
        <dbReference type="Proteomes" id="UP000026961"/>
    </source>
</evidence>
<sequence>MWGSLSTRAKLSLQRKMPSALPPRHTQAPAPPAAASASACLLRRRRGRLRVSLCYCRASTEPLVFASPSSPSLLRSSVAVPVPSSSRHANRGPGDGGGLLVVTVAASAVVLSACFVFLSAMRSMLECKKAAESLEKSFGSAREKLPETMASVKLVGREICDLAVDLSNLSQELRKGVQSSMSVVHAADAQLHQLTTSAPQGNRRVTSNRKRAAGEPLLASTVRELRELIAELHSGFGVAVSIAGLLTWASNFVSKRPKNRS</sequence>
<dbReference type="HOGENOM" id="CLU_1043561_0_0_1"/>
<dbReference type="PANTHER" id="PTHR33825">
    <property type="entry name" value="CHITINASE-LIKE PROTEIN"/>
    <property type="match status" value="1"/>
</dbReference>